<accession>A0A9N9F106</accession>
<dbReference type="Proteomes" id="UP000789739">
    <property type="component" value="Unassembled WGS sequence"/>
</dbReference>
<gene>
    <name evidence="1" type="ORF">PBRASI_LOCUS2600</name>
</gene>
<name>A0A9N9F106_9GLOM</name>
<dbReference type="EMBL" id="CAJVPI010000207">
    <property type="protein sequence ID" value="CAG8500874.1"/>
    <property type="molecule type" value="Genomic_DNA"/>
</dbReference>
<sequence>MEAGSADVKAPDGLSLESLPMAGAKYRKIQGLSCQTNRLH</sequence>
<proteinExistence type="predicted"/>
<evidence type="ECO:0000313" key="1">
    <source>
        <dbReference type="EMBL" id="CAG8500874.1"/>
    </source>
</evidence>
<evidence type="ECO:0000313" key="2">
    <source>
        <dbReference type="Proteomes" id="UP000789739"/>
    </source>
</evidence>
<organism evidence="1 2">
    <name type="scientific">Paraglomus brasilianum</name>
    <dbReference type="NCBI Taxonomy" id="144538"/>
    <lineage>
        <taxon>Eukaryota</taxon>
        <taxon>Fungi</taxon>
        <taxon>Fungi incertae sedis</taxon>
        <taxon>Mucoromycota</taxon>
        <taxon>Glomeromycotina</taxon>
        <taxon>Glomeromycetes</taxon>
        <taxon>Paraglomerales</taxon>
        <taxon>Paraglomeraceae</taxon>
        <taxon>Paraglomus</taxon>
    </lineage>
</organism>
<keyword evidence="2" id="KW-1185">Reference proteome</keyword>
<reference evidence="1" key="1">
    <citation type="submission" date="2021-06" db="EMBL/GenBank/DDBJ databases">
        <authorList>
            <person name="Kallberg Y."/>
            <person name="Tangrot J."/>
            <person name="Rosling A."/>
        </authorList>
    </citation>
    <scope>NUCLEOTIDE SEQUENCE</scope>
    <source>
        <strain evidence="1">BR232B</strain>
    </source>
</reference>
<dbReference type="AlphaFoldDB" id="A0A9N9F106"/>
<comment type="caution">
    <text evidence="1">The sequence shown here is derived from an EMBL/GenBank/DDBJ whole genome shotgun (WGS) entry which is preliminary data.</text>
</comment>
<protein>
    <submittedName>
        <fullName evidence="1">10416_t:CDS:1</fullName>
    </submittedName>
</protein>